<proteinExistence type="predicted"/>
<organism evidence="1 2">
    <name type="scientific">Schistosoma margrebowiei</name>
    <dbReference type="NCBI Taxonomy" id="48269"/>
    <lineage>
        <taxon>Eukaryota</taxon>
        <taxon>Metazoa</taxon>
        <taxon>Spiralia</taxon>
        <taxon>Lophotrochozoa</taxon>
        <taxon>Platyhelminthes</taxon>
        <taxon>Trematoda</taxon>
        <taxon>Digenea</taxon>
        <taxon>Strigeidida</taxon>
        <taxon>Schistosomatoidea</taxon>
        <taxon>Schistosomatidae</taxon>
        <taxon>Schistosoma</taxon>
    </lineage>
</organism>
<evidence type="ECO:0000313" key="1">
    <source>
        <dbReference type="EMBL" id="VDP16236.1"/>
    </source>
</evidence>
<dbReference type="Proteomes" id="UP000277204">
    <property type="component" value="Unassembled WGS sequence"/>
</dbReference>
<gene>
    <name evidence="1" type="ORF">SMRZ_LOCUS14607</name>
</gene>
<dbReference type="AlphaFoldDB" id="A0A183MEY2"/>
<name>A0A183MEY2_9TREM</name>
<reference evidence="1 2" key="1">
    <citation type="submission" date="2018-11" db="EMBL/GenBank/DDBJ databases">
        <authorList>
            <consortium name="Pathogen Informatics"/>
        </authorList>
    </citation>
    <scope>NUCLEOTIDE SEQUENCE [LARGE SCALE GENOMIC DNA]</scope>
    <source>
        <strain evidence="1 2">Zambia</strain>
    </source>
</reference>
<sequence length="76" mass="8988">MKTSTSEWERGIQSRARNQLEDLEFADCLSLLPYTHEQMQMKTTNVAVVCISRFQYIQKEKQDPQIQHGEYQSNHI</sequence>
<accession>A0A183MEY2</accession>
<evidence type="ECO:0000313" key="2">
    <source>
        <dbReference type="Proteomes" id="UP000277204"/>
    </source>
</evidence>
<protein>
    <submittedName>
        <fullName evidence="1">Uncharacterized protein</fullName>
    </submittedName>
</protein>
<keyword evidence="2" id="KW-1185">Reference proteome</keyword>
<dbReference type="EMBL" id="UZAI01016800">
    <property type="protein sequence ID" value="VDP16236.1"/>
    <property type="molecule type" value="Genomic_DNA"/>
</dbReference>